<dbReference type="SUPFAM" id="SSF48498">
    <property type="entry name" value="Tetracyclin repressor-like, C-terminal domain"/>
    <property type="match status" value="1"/>
</dbReference>
<dbReference type="RefSeq" id="WP_007316398.1">
    <property type="nucleotide sequence ID" value="NZ_BAEH01000018.1"/>
</dbReference>
<evidence type="ECO:0000256" key="2">
    <source>
        <dbReference type="ARBA" id="ARBA00023015"/>
    </source>
</evidence>
<keyword evidence="3 5" id="KW-0238">DNA-binding</keyword>
<organism evidence="7 8">
    <name type="scientific">Gordonia effusa NBRC 100432</name>
    <dbReference type="NCBI Taxonomy" id="1077974"/>
    <lineage>
        <taxon>Bacteria</taxon>
        <taxon>Bacillati</taxon>
        <taxon>Actinomycetota</taxon>
        <taxon>Actinomycetes</taxon>
        <taxon>Mycobacteriales</taxon>
        <taxon>Gordoniaceae</taxon>
        <taxon>Gordonia</taxon>
    </lineage>
</organism>
<gene>
    <name evidence="7" type="ORF">GOEFS_018_00920</name>
</gene>
<dbReference type="Proteomes" id="UP000035034">
    <property type="component" value="Unassembled WGS sequence"/>
</dbReference>
<dbReference type="InterPro" id="IPR036271">
    <property type="entry name" value="Tet_transcr_reg_TetR-rel_C_sf"/>
</dbReference>
<dbReference type="InterPro" id="IPR001647">
    <property type="entry name" value="HTH_TetR"/>
</dbReference>
<evidence type="ECO:0000256" key="1">
    <source>
        <dbReference type="ARBA" id="ARBA00022491"/>
    </source>
</evidence>
<keyword evidence="1" id="KW-0678">Repressor</keyword>
<keyword evidence="2" id="KW-0805">Transcription regulation</keyword>
<dbReference type="PROSITE" id="PS50977">
    <property type="entry name" value="HTH_TETR_2"/>
    <property type="match status" value="1"/>
</dbReference>
<keyword evidence="8" id="KW-1185">Reference proteome</keyword>
<dbReference type="EMBL" id="BAEH01000018">
    <property type="protein sequence ID" value="GAB17060.1"/>
    <property type="molecule type" value="Genomic_DNA"/>
</dbReference>
<reference evidence="7 8" key="1">
    <citation type="submission" date="2011-12" db="EMBL/GenBank/DDBJ databases">
        <title>Whole genome shotgun sequence of Gordonia effusa NBRC 100432.</title>
        <authorList>
            <person name="Yoshida I."/>
            <person name="Takarada H."/>
            <person name="Hosoyama A."/>
            <person name="Tsuchikane K."/>
            <person name="Katsumata H."/>
            <person name="Yamazaki S."/>
            <person name="Fujita N."/>
        </authorList>
    </citation>
    <scope>NUCLEOTIDE SEQUENCE [LARGE SCALE GENOMIC DNA]</scope>
    <source>
        <strain evidence="7 8">NBRC 100432</strain>
    </source>
</reference>
<keyword evidence="4" id="KW-0804">Transcription</keyword>
<feature type="DNA-binding region" description="H-T-H motif" evidence="5">
    <location>
        <begin position="31"/>
        <end position="50"/>
    </location>
</feature>
<feature type="domain" description="HTH tetR-type" evidence="6">
    <location>
        <begin position="8"/>
        <end position="68"/>
    </location>
</feature>
<dbReference type="AlphaFoldDB" id="H0QW59"/>
<protein>
    <submittedName>
        <fullName evidence="7">Putative TetR family transcriptional regulator</fullName>
    </submittedName>
</protein>
<evidence type="ECO:0000256" key="5">
    <source>
        <dbReference type="PROSITE-ProRule" id="PRU00335"/>
    </source>
</evidence>
<evidence type="ECO:0000256" key="3">
    <source>
        <dbReference type="ARBA" id="ARBA00023125"/>
    </source>
</evidence>
<dbReference type="Pfam" id="PF00440">
    <property type="entry name" value="TetR_N"/>
    <property type="match status" value="1"/>
</dbReference>
<evidence type="ECO:0000259" key="6">
    <source>
        <dbReference type="PROSITE" id="PS50977"/>
    </source>
</evidence>
<dbReference type="PANTHER" id="PTHR47506:SF6">
    <property type="entry name" value="HTH-TYPE TRANSCRIPTIONAL REPRESSOR NEMR"/>
    <property type="match status" value="1"/>
</dbReference>
<proteinExistence type="predicted"/>
<sequence>MPKLIDHDERRAQIGEALWRIVLRDGVGGVSIREVAAEAGISAGSLRHVFATKDELLLFSMQLVYHRAATRIAGHVEIDDPVEHGVAVLSEVLPFDDERRVEMHVNMALIAESGTRPTLRAEAVRAHDGLRQLCRNVIGRLRDYGLVAERRDVEGEAMRLHALIDGAAMHLVLGDNDPPEAVQRMLTLYLEDLA</sequence>
<evidence type="ECO:0000313" key="8">
    <source>
        <dbReference type="Proteomes" id="UP000035034"/>
    </source>
</evidence>
<accession>H0QW59</accession>
<evidence type="ECO:0000256" key="4">
    <source>
        <dbReference type="ARBA" id="ARBA00023163"/>
    </source>
</evidence>
<dbReference type="Gene3D" id="1.10.357.10">
    <property type="entry name" value="Tetracycline Repressor, domain 2"/>
    <property type="match status" value="1"/>
</dbReference>
<dbReference type="OrthoDB" id="9816296at2"/>
<dbReference type="InterPro" id="IPR039538">
    <property type="entry name" value="BetI_C"/>
</dbReference>
<dbReference type="eggNOG" id="COG1309">
    <property type="taxonomic scope" value="Bacteria"/>
</dbReference>
<comment type="caution">
    <text evidence="7">The sequence shown here is derived from an EMBL/GenBank/DDBJ whole genome shotgun (WGS) entry which is preliminary data.</text>
</comment>
<dbReference type="GO" id="GO:0003677">
    <property type="term" value="F:DNA binding"/>
    <property type="evidence" value="ECO:0007669"/>
    <property type="project" value="UniProtKB-UniRule"/>
</dbReference>
<dbReference type="InterPro" id="IPR009057">
    <property type="entry name" value="Homeodomain-like_sf"/>
</dbReference>
<dbReference type="PANTHER" id="PTHR47506">
    <property type="entry name" value="TRANSCRIPTIONAL REGULATORY PROTEIN"/>
    <property type="match status" value="1"/>
</dbReference>
<dbReference type="Pfam" id="PF13977">
    <property type="entry name" value="TetR_C_6"/>
    <property type="match status" value="1"/>
</dbReference>
<dbReference type="STRING" id="1077974.GOEFS_018_00920"/>
<dbReference type="SUPFAM" id="SSF46689">
    <property type="entry name" value="Homeodomain-like"/>
    <property type="match status" value="1"/>
</dbReference>
<evidence type="ECO:0000313" key="7">
    <source>
        <dbReference type="EMBL" id="GAB17060.1"/>
    </source>
</evidence>
<name>H0QW59_9ACTN</name>